<dbReference type="InterPro" id="IPR009061">
    <property type="entry name" value="DNA-bd_dom_put_sf"/>
</dbReference>
<protein>
    <submittedName>
        <fullName evidence="5">HTH-type transcriptional regulator HmrR</fullName>
    </submittedName>
</protein>
<evidence type="ECO:0000259" key="4">
    <source>
        <dbReference type="PROSITE" id="PS50937"/>
    </source>
</evidence>
<dbReference type="SUPFAM" id="SSF46955">
    <property type="entry name" value="Putative DNA-binding domain"/>
    <property type="match status" value="1"/>
</dbReference>
<keyword evidence="2" id="KW-0238">DNA-binding</keyword>
<dbReference type="AlphaFoldDB" id="A0A1J5RXE9"/>
<comment type="caution">
    <text evidence="5">The sequence shown here is derived from an EMBL/GenBank/DDBJ whole genome shotgun (WGS) entry which is preliminary data.</text>
</comment>
<evidence type="ECO:0000313" key="5">
    <source>
        <dbReference type="EMBL" id="OIR00371.1"/>
    </source>
</evidence>
<dbReference type="GO" id="GO:0003677">
    <property type="term" value="F:DNA binding"/>
    <property type="evidence" value="ECO:0007669"/>
    <property type="project" value="UniProtKB-KW"/>
</dbReference>
<dbReference type="PANTHER" id="PTHR30204:SF94">
    <property type="entry name" value="HEAVY METAL-DEPENDENT TRANSCRIPTIONAL REGULATOR HI_0293-RELATED"/>
    <property type="match status" value="1"/>
</dbReference>
<gene>
    <name evidence="5" type="primary">hmrR_2</name>
    <name evidence="5" type="ORF">GALL_176250</name>
</gene>
<keyword evidence="3" id="KW-0804">Transcription</keyword>
<dbReference type="CDD" id="cd04785">
    <property type="entry name" value="HTH_CadR-PbrR-like"/>
    <property type="match status" value="1"/>
</dbReference>
<reference evidence="5" key="1">
    <citation type="submission" date="2016-10" db="EMBL/GenBank/DDBJ databases">
        <title>Sequence of Gallionella enrichment culture.</title>
        <authorList>
            <person name="Poehlein A."/>
            <person name="Muehling M."/>
            <person name="Daniel R."/>
        </authorList>
    </citation>
    <scope>NUCLEOTIDE SEQUENCE</scope>
</reference>
<dbReference type="SMART" id="SM00422">
    <property type="entry name" value="HTH_MERR"/>
    <property type="match status" value="1"/>
</dbReference>
<keyword evidence="1" id="KW-0805">Transcription regulation</keyword>
<dbReference type="Gene3D" id="1.10.1660.10">
    <property type="match status" value="1"/>
</dbReference>
<feature type="domain" description="HTH merR-type" evidence="4">
    <location>
        <begin position="6"/>
        <end position="75"/>
    </location>
</feature>
<evidence type="ECO:0000256" key="2">
    <source>
        <dbReference type="ARBA" id="ARBA00023125"/>
    </source>
</evidence>
<proteinExistence type="predicted"/>
<dbReference type="Pfam" id="PF00376">
    <property type="entry name" value="MerR"/>
    <property type="match status" value="1"/>
</dbReference>
<dbReference type="PROSITE" id="PS50937">
    <property type="entry name" value="HTH_MERR_2"/>
    <property type="match status" value="1"/>
</dbReference>
<organism evidence="5">
    <name type="scientific">mine drainage metagenome</name>
    <dbReference type="NCBI Taxonomy" id="410659"/>
    <lineage>
        <taxon>unclassified sequences</taxon>
        <taxon>metagenomes</taxon>
        <taxon>ecological metagenomes</taxon>
    </lineage>
</organism>
<sequence length="143" mass="15802">MPTDADMTIGRLGQAAGVKVETIRYYEKIGLLPPARRTGAGYRLYGPAHAARLRFIRRGRDLGFETDTIRALLDLAEHPGQSCCEADTLAARHLAEVERRIADLLSLRDELRHMICGERHSISECRIIQAMVAGITAPPTHDG</sequence>
<name>A0A1J5RXE9_9ZZZZ</name>
<dbReference type="InterPro" id="IPR015358">
    <property type="entry name" value="Tscrpt_reg_MerR_DNA-bd"/>
</dbReference>
<evidence type="ECO:0000256" key="1">
    <source>
        <dbReference type="ARBA" id="ARBA00023015"/>
    </source>
</evidence>
<dbReference type="EMBL" id="MLJW01000096">
    <property type="protein sequence ID" value="OIR00371.1"/>
    <property type="molecule type" value="Genomic_DNA"/>
</dbReference>
<dbReference type="Pfam" id="PF09278">
    <property type="entry name" value="MerR-DNA-bind"/>
    <property type="match status" value="1"/>
</dbReference>
<dbReference type="PANTHER" id="PTHR30204">
    <property type="entry name" value="REDOX-CYCLING DRUG-SENSING TRANSCRIPTIONAL ACTIVATOR SOXR"/>
    <property type="match status" value="1"/>
</dbReference>
<evidence type="ECO:0000256" key="3">
    <source>
        <dbReference type="ARBA" id="ARBA00023163"/>
    </source>
</evidence>
<dbReference type="PRINTS" id="PR00040">
    <property type="entry name" value="HTHMERR"/>
</dbReference>
<dbReference type="InterPro" id="IPR047057">
    <property type="entry name" value="MerR_fam"/>
</dbReference>
<dbReference type="InterPro" id="IPR000551">
    <property type="entry name" value="MerR-type_HTH_dom"/>
</dbReference>
<accession>A0A1J5RXE9</accession>
<dbReference type="GO" id="GO:0003700">
    <property type="term" value="F:DNA-binding transcription factor activity"/>
    <property type="evidence" value="ECO:0007669"/>
    <property type="project" value="InterPro"/>
</dbReference>